<evidence type="ECO:0000256" key="4">
    <source>
        <dbReference type="ARBA" id="ARBA00023163"/>
    </source>
</evidence>
<dbReference type="PANTHER" id="PTHR30126:SF6">
    <property type="entry name" value="HTH-TYPE TRANSCRIPTIONAL REGULATOR CYSB-RELATED"/>
    <property type="match status" value="1"/>
</dbReference>
<organism evidence="6">
    <name type="scientific">Vibrio sp. HB236076</name>
    <dbReference type="NCBI Taxonomy" id="3232307"/>
    <lineage>
        <taxon>Bacteria</taxon>
        <taxon>Pseudomonadati</taxon>
        <taxon>Pseudomonadota</taxon>
        <taxon>Gammaproteobacteria</taxon>
        <taxon>Vibrionales</taxon>
        <taxon>Vibrionaceae</taxon>
        <taxon>Vibrio</taxon>
    </lineage>
</organism>
<dbReference type="GO" id="GO:0019344">
    <property type="term" value="P:cysteine biosynthetic process"/>
    <property type="evidence" value="ECO:0007669"/>
    <property type="project" value="TreeGrafter"/>
</dbReference>
<comment type="similarity">
    <text evidence="1">Belongs to the LysR transcriptional regulatory family.</text>
</comment>
<dbReference type="PANTHER" id="PTHR30126">
    <property type="entry name" value="HTH-TYPE TRANSCRIPTIONAL REGULATOR"/>
    <property type="match status" value="1"/>
</dbReference>
<accession>A0AB39HGY6</accession>
<dbReference type="InterPro" id="IPR000847">
    <property type="entry name" value="LysR_HTH_N"/>
</dbReference>
<dbReference type="GO" id="GO:0003700">
    <property type="term" value="F:DNA-binding transcription factor activity"/>
    <property type="evidence" value="ECO:0007669"/>
    <property type="project" value="InterPro"/>
</dbReference>
<dbReference type="KEGG" id="vih:AB0763_15375"/>
<dbReference type="EMBL" id="CP162602">
    <property type="protein sequence ID" value="XDK26428.1"/>
    <property type="molecule type" value="Genomic_DNA"/>
</dbReference>
<keyword evidence="3" id="KW-0238">DNA-binding</keyword>
<dbReference type="PRINTS" id="PR00039">
    <property type="entry name" value="HTHLYSR"/>
</dbReference>
<evidence type="ECO:0000313" key="6">
    <source>
        <dbReference type="EMBL" id="XDK26428.1"/>
    </source>
</evidence>
<dbReference type="InterPro" id="IPR036390">
    <property type="entry name" value="WH_DNA-bd_sf"/>
</dbReference>
<dbReference type="GO" id="GO:0000976">
    <property type="term" value="F:transcription cis-regulatory region binding"/>
    <property type="evidence" value="ECO:0007669"/>
    <property type="project" value="TreeGrafter"/>
</dbReference>
<dbReference type="PROSITE" id="PS50931">
    <property type="entry name" value="HTH_LYSR"/>
    <property type="match status" value="1"/>
</dbReference>
<dbReference type="InterPro" id="IPR036388">
    <property type="entry name" value="WH-like_DNA-bd_sf"/>
</dbReference>
<sequence length="323" mass="36162">MKLQQLRYIREIQRNGYNISLTSEKLFTSQPGISKQVALLEDELGIQIFERQGKHLSGPTAVGKLVIDEASKMLDIEERIKAISNSVTSPDSGQLHLHTTNAIAKFLLPQALEYFMKKYPNVTLHLGTIEPGTKSVAFPSGPFDFSIVAHDVEEQLGLTILPAYKWSLSLILAADHPLAQTDQLSLNDLADEKIISYELKSTGRTAIDQAFSQAGLRPHYAITAMDSEVIKEYVSRGVGIGIIASVATHEISDKLVVRSLEGLIPDCYAWICFNKNNFLQGYMYDFIENFAPHLTRSVIQHTATLPKAEMMQYFNDHQLMTYQ</sequence>
<reference evidence="6" key="1">
    <citation type="submission" date="2024-07" db="EMBL/GenBank/DDBJ databases">
        <title>Genome Analysis of a Potential Novel Vibrio Species Secreting pH- and Thermo-stable Alginate Lyase and its Application in Producing Alginate Oligosaccharides.</title>
        <authorList>
            <person name="Huang H."/>
            <person name="Bao K."/>
        </authorList>
    </citation>
    <scope>NUCLEOTIDE SEQUENCE</scope>
    <source>
        <strain evidence="6">HB236076</strain>
        <plasmid evidence="6">p-HB236076</plasmid>
    </source>
</reference>
<feature type="domain" description="HTH lysR-type" evidence="5">
    <location>
        <begin position="1"/>
        <end position="60"/>
    </location>
</feature>
<dbReference type="Pfam" id="PF03466">
    <property type="entry name" value="LysR_substrate"/>
    <property type="match status" value="1"/>
</dbReference>
<dbReference type="Pfam" id="PF00126">
    <property type="entry name" value="HTH_1"/>
    <property type="match status" value="1"/>
</dbReference>
<keyword evidence="4" id="KW-0804">Transcription</keyword>
<keyword evidence="2" id="KW-0805">Transcription regulation</keyword>
<geneLocation type="plasmid" evidence="6">
    <name>p-HB236076</name>
</geneLocation>
<dbReference type="Gene3D" id="1.10.10.10">
    <property type="entry name" value="Winged helix-like DNA-binding domain superfamily/Winged helix DNA-binding domain"/>
    <property type="match status" value="1"/>
</dbReference>
<dbReference type="RefSeq" id="WP_306099319.1">
    <property type="nucleotide sequence ID" value="NZ_CP162602.1"/>
</dbReference>
<dbReference type="SUPFAM" id="SSF46785">
    <property type="entry name" value="Winged helix' DNA-binding domain"/>
    <property type="match status" value="1"/>
</dbReference>
<name>A0AB39HGY6_9VIBR</name>
<protein>
    <submittedName>
        <fullName evidence="6">LysR substrate-binding domain-containing protein</fullName>
    </submittedName>
</protein>
<gene>
    <name evidence="6" type="ORF">AB0763_15375</name>
</gene>
<dbReference type="Gene3D" id="3.40.190.10">
    <property type="entry name" value="Periplasmic binding protein-like II"/>
    <property type="match status" value="2"/>
</dbReference>
<evidence type="ECO:0000259" key="5">
    <source>
        <dbReference type="PROSITE" id="PS50931"/>
    </source>
</evidence>
<evidence type="ECO:0000256" key="1">
    <source>
        <dbReference type="ARBA" id="ARBA00009437"/>
    </source>
</evidence>
<dbReference type="SUPFAM" id="SSF53850">
    <property type="entry name" value="Periplasmic binding protein-like II"/>
    <property type="match status" value="1"/>
</dbReference>
<proteinExistence type="inferred from homology"/>
<keyword evidence="6" id="KW-0614">Plasmid</keyword>
<dbReference type="AlphaFoldDB" id="A0AB39HGY6"/>
<evidence type="ECO:0000256" key="2">
    <source>
        <dbReference type="ARBA" id="ARBA00023015"/>
    </source>
</evidence>
<evidence type="ECO:0000256" key="3">
    <source>
        <dbReference type="ARBA" id="ARBA00023125"/>
    </source>
</evidence>
<dbReference type="InterPro" id="IPR005119">
    <property type="entry name" value="LysR_subst-bd"/>
</dbReference>